<dbReference type="PANTHER" id="PTHR42028">
    <property type="entry name" value="CHROMOSOME 1, WHOLE GENOME SHOTGUN SEQUENCE"/>
    <property type="match status" value="1"/>
</dbReference>
<dbReference type="AlphaFoldDB" id="A0AAD6Z6J6"/>
<dbReference type="Pfam" id="PF23585">
    <property type="entry name" value="DUF7137"/>
    <property type="match status" value="1"/>
</dbReference>
<accession>A0AAD6Z6J6</accession>
<evidence type="ECO:0000313" key="5">
    <source>
        <dbReference type="Proteomes" id="UP001218218"/>
    </source>
</evidence>
<keyword evidence="5" id="KW-1185">Reference proteome</keyword>
<feature type="region of interest" description="Disordered" evidence="1">
    <location>
        <begin position="1"/>
        <end position="61"/>
    </location>
</feature>
<dbReference type="PANTHER" id="PTHR42028:SF1">
    <property type="entry name" value="YALI0E30657P"/>
    <property type="match status" value="1"/>
</dbReference>
<keyword evidence="2" id="KW-1133">Transmembrane helix</keyword>
<feature type="compositionally biased region" description="Polar residues" evidence="1">
    <location>
        <begin position="50"/>
        <end position="61"/>
    </location>
</feature>
<feature type="compositionally biased region" description="Low complexity" evidence="1">
    <location>
        <begin position="40"/>
        <end position="49"/>
    </location>
</feature>
<keyword evidence="2" id="KW-0472">Membrane</keyword>
<name>A0AAD6Z6J6_9AGAR</name>
<dbReference type="EMBL" id="JARIHO010000079">
    <property type="protein sequence ID" value="KAJ7310072.1"/>
    <property type="molecule type" value="Genomic_DNA"/>
</dbReference>
<evidence type="ECO:0000313" key="4">
    <source>
        <dbReference type="EMBL" id="KAJ7310072.1"/>
    </source>
</evidence>
<protein>
    <recommendedName>
        <fullName evidence="3">DUF7137 domain-containing protein</fullName>
    </recommendedName>
</protein>
<proteinExistence type="predicted"/>
<organism evidence="4 5">
    <name type="scientific">Mycena albidolilacea</name>
    <dbReference type="NCBI Taxonomy" id="1033008"/>
    <lineage>
        <taxon>Eukaryota</taxon>
        <taxon>Fungi</taxon>
        <taxon>Dikarya</taxon>
        <taxon>Basidiomycota</taxon>
        <taxon>Agaricomycotina</taxon>
        <taxon>Agaricomycetes</taxon>
        <taxon>Agaricomycetidae</taxon>
        <taxon>Agaricales</taxon>
        <taxon>Marasmiineae</taxon>
        <taxon>Mycenaceae</taxon>
        <taxon>Mycena</taxon>
    </lineage>
</organism>
<evidence type="ECO:0000259" key="3">
    <source>
        <dbReference type="Pfam" id="PF23585"/>
    </source>
</evidence>
<feature type="transmembrane region" description="Helical" evidence="2">
    <location>
        <begin position="200"/>
        <end position="219"/>
    </location>
</feature>
<dbReference type="InterPro" id="IPR055561">
    <property type="entry name" value="DUF7137"/>
</dbReference>
<dbReference type="Proteomes" id="UP001218218">
    <property type="component" value="Unassembled WGS sequence"/>
</dbReference>
<feature type="compositionally biased region" description="Low complexity" evidence="1">
    <location>
        <begin position="1"/>
        <end position="32"/>
    </location>
</feature>
<feature type="domain" description="DUF7137" evidence="3">
    <location>
        <begin position="52"/>
        <end position="189"/>
    </location>
</feature>
<sequence>MSASAPSGASGASGAPSGASGASGISGASSPSAPTPPPSNSVSNAPSIAQTNPPGFASFTQPPQTATSFFKIAENQMITIAWNLTSVIAIPTSLTLNAVGDNGNTYPVGSDPSGHVPGTATSVVWDIYSYNQAHPGTPLAQGSYTLHMWDDRGPTATARAGYMSPNTALSFAMYTPQAYTPLSSGWSCTGCSSALANRPALAGVLLALLLVLVSGVRVLRRAGV</sequence>
<keyword evidence="2" id="KW-0812">Transmembrane</keyword>
<evidence type="ECO:0000256" key="2">
    <source>
        <dbReference type="SAM" id="Phobius"/>
    </source>
</evidence>
<comment type="caution">
    <text evidence="4">The sequence shown here is derived from an EMBL/GenBank/DDBJ whole genome shotgun (WGS) entry which is preliminary data.</text>
</comment>
<gene>
    <name evidence="4" type="ORF">DFH08DRAFT_898775</name>
</gene>
<evidence type="ECO:0000256" key="1">
    <source>
        <dbReference type="SAM" id="MobiDB-lite"/>
    </source>
</evidence>
<reference evidence="4" key="1">
    <citation type="submission" date="2023-03" db="EMBL/GenBank/DDBJ databases">
        <title>Massive genome expansion in bonnet fungi (Mycena s.s.) driven by repeated elements and novel gene families across ecological guilds.</title>
        <authorList>
            <consortium name="Lawrence Berkeley National Laboratory"/>
            <person name="Harder C.B."/>
            <person name="Miyauchi S."/>
            <person name="Viragh M."/>
            <person name="Kuo A."/>
            <person name="Thoen E."/>
            <person name="Andreopoulos B."/>
            <person name="Lu D."/>
            <person name="Skrede I."/>
            <person name="Drula E."/>
            <person name="Henrissat B."/>
            <person name="Morin E."/>
            <person name="Kohler A."/>
            <person name="Barry K."/>
            <person name="LaButti K."/>
            <person name="Morin E."/>
            <person name="Salamov A."/>
            <person name="Lipzen A."/>
            <person name="Mereny Z."/>
            <person name="Hegedus B."/>
            <person name="Baldrian P."/>
            <person name="Stursova M."/>
            <person name="Weitz H."/>
            <person name="Taylor A."/>
            <person name="Grigoriev I.V."/>
            <person name="Nagy L.G."/>
            <person name="Martin F."/>
            <person name="Kauserud H."/>
        </authorList>
    </citation>
    <scope>NUCLEOTIDE SEQUENCE</scope>
    <source>
        <strain evidence="4">CBHHK002</strain>
    </source>
</reference>